<keyword evidence="1" id="KW-0575">Peroxidase</keyword>
<dbReference type="PANTHER" id="PTHR31356:SF36">
    <property type="entry name" value="L-ASCORBATE PEROXIDASE 3"/>
    <property type="match status" value="1"/>
</dbReference>
<dbReference type="GO" id="GO:0042744">
    <property type="term" value="P:hydrogen peroxide catabolic process"/>
    <property type="evidence" value="ECO:0007669"/>
    <property type="project" value="TreeGrafter"/>
</dbReference>
<dbReference type="SUPFAM" id="SSF48113">
    <property type="entry name" value="Heme-dependent peroxidases"/>
    <property type="match status" value="1"/>
</dbReference>
<dbReference type="InterPro" id="IPR044831">
    <property type="entry name" value="Ccp1-like"/>
</dbReference>
<keyword evidence="4" id="KW-0560">Oxidoreductase</keyword>
<evidence type="ECO:0000256" key="1">
    <source>
        <dbReference type="ARBA" id="ARBA00022559"/>
    </source>
</evidence>
<feature type="domain" description="Plant heme peroxidase family profile" evidence="8">
    <location>
        <begin position="184"/>
        <end position="305"/>
    </location>
</feature>
<keyword evidence="10" id="KW-1185">Reference proteome</keyword>
<evidence type="ECO:0000256" key="6">
    <source>
        <dbReference type="RuleBase" id="RU004241"/>
    </source>
</evidence>
<organism evidence="9 10">
    <name type="scientific">Cyanidiococcus yangmingshanensis</name>
    <dbReference type="NCBI Taxonomy" id="2690220"/>
    <lineage>
        <taxon>Eukaryota</taxon>
        <taxon>Rhodophyta</taxon>
        <taxon>Bangiophyceae</taxon>
        <taxon>Cyanidiales</taxon>
        <taxon>Cyanidiaceae</taxon>
        <taxon>Cyanidiococcus</taxon>
    </lineage>
</organism>
<comment type="similarity">
    <text evidence="6">Belongs to the peroxidase family.</text>
</comment>
<evidence type="ECO:0000259" key="8">
    <source>
        <dbReference type="Pfam" id="PF00141"/>
    </source>
</evidence>
<protein>
    <recommendedName>
        <fullName evidence="8">Plant heme peroxidase family profile domain-containing protein</fullName>
    </recommendedName>
</protein>
<evidence type="ECO:0000256" key="4">
    <source>
        <dbReference type="ARBA" id="ARBA00023002"/>
    </source>
</evidence>
<dbReference type="AlphaFoldDB" id="A0A7J7IFJ8"/>
<evidence type="ECO:0000256" key="5">
    <source>
        <dbReference type="ARBA" id="ARBA00023004"/>
    </source>
</evidence>
<dbReference type="GO" id="GO:0020037">
    <property type="term" value="F:heme binding"/>
    <property type="evidence" value="ECO:0007669"/>
    <property type="project" value="InterPro"/>
</dbReference>
<dbReference type="Pfam" id="PF00141">
    <property type="entry name" value="peroxidase"/>
    <property type="match status" value="1"/>
</dbReference>
<feature type="region of interest" description="Disordered" evidence="7">
    <location>
        <begin position="99"/>
        <end position="121"/>
    </location>
</feature>
<dbReference type="GO" id="GO:0004601">
    <property type="term" value="F:peroxidase activity"/>
    <property type="evidence" value="ECO:0007669"/>
    <property type="project" value="UniProtKB-KW"/>
</dbReference>
<dbReference type="InterPro" id="IPR002016">
    <property type="entry name" value="Haem_peroxidase"/>
</dbReference>
<dbReference type="Gene3D" id="1.10.520.10">
    <property type="match status" value="1"/>
</dbReference>
<dbReference type="GO" id="GO:0034599">
    <property type="term" value="P:cellular response to oxidative stress"/>
    <property type="evidence" value="ECO:0007669"/>
    <property type="project" value="InterPro"/>
</dbReference>
<keyword evidence="5" id="KW-0408">Iron</keyword>
<sequence>MSLPSFSEQRNEAKHCPFLRSTLSCLRRHGCDRKRPCPGYHRIDCCEMGQQLNLVEDKLIETNRRDCSMRYTVWFMAFTSVGWSNPWVTWRHQQRHFSHRKQSAAATRHEPSRAKSAALTGLNGTLQTSRRMFLRTMLVVSAGFVFPELGPIDARLPSAQAFVDFDVNRYGDKEIRVSTLNRLKQNLRNVLSRSPHLLEPFVRLALADALTYDASTQTGGSNASIRLVLAKRNESAAGGLGTEGGVSRLVEALKALEPIRSFIREVSWADTIAYAGVVALELTRGPRMRVQNGREDAPLQRQEQVWRRRATTYSILIGF</sequence>
<dbReference type="GO" id="GO:0046872">
    <property type="term" value="F:metal ion binding"/>
    <property type="evidence" value="ECO:0007669"/>
    <property type="project" value="UniProtKB-KW"/>
</dbReference>
<name>A0A7J7IFJ8_9RHOD</name>
<evidence type="ECO:0000313" key="9">
    <source>
        <dbReference type="EMBL" id="KAF6001882.1"/>
    </source>
</evidence>
<keyword evidence="2" id="KW-0349">Heme</keyword>
<dbReference type="Proteomes" id="UP000530660">
    <property type="component" value="Unassembled WGS sequence"/>
</dbReference>
<dbReference type="InterPro" id="IPR010255">
    <property type="entry name" value="Haem_peroxidase_sf"/>
</dbReference>
<dbReference type="EMBL" id="VWRR01000012">
    <property type="protein sequence ID" value="KAF6001882.1"/>
    <property type="molecule type" value="Genomic_DNA"/>
</dbReference>
<comment type="caution">
    <text evidence="9">The sequence shown here is derived from an EMBL/GenBank/DDBJ whole genome shotgun (WGS) entry which is preliminary data.</text>
</comment>
<gene>
    <name evidence="9" type="ORF">F1559_000801</name>
</gene>
<proteinExistence type="inferred from homology"/>
<reference evidence="9 10" key="1">
    <citation type="journal article" date="2020" name="J. Phycol.">
        <title>Comparative genome analysis reveals Cyanidiococcus gen. nov., a new extremophilic red algal genus sister to Cyanidioschyzon (Cyanidioschyzonaceae, Rhodophyta).</title>
        <authorList>
            <person name="Liu S.-L."/>
            <person name="Chiang Y.-R."/>
            <person name="Yoon H.S."/>
            <person name="Fu H.-Y."/>
        </authorList>
    </citation>
    <scope>NUCLEOTIDE SEQUENCE [LARGE SCALE GENOMIC DNA]</scope>
    <source>
        <strain evidence="9 10">THAL066</strain>
    </source>
</reference>
<evidence type="ECO:0000256" key="2">
    <source>
        <dbReference type="ARBA" id="ARBA00022617"/>
    </source>
</evidence>
<evidence type="ECO:0000256" key="7">
    <source>
        <dbReference type="SAM" id="MobiDB-lite"/>
    </source>
</evidence>
<dbReference type="GO" id="GO:0000302">
    <property type="term" value="P:response to reactive oxygen species"/>
    <property type="evidence" value="ECO:0007669"/>
    <property type="project" value="TreeGrafter"/>
</dbReference>
<evidence type="ECO:0000256" key="3">
    <source>
        <dbReference type="ARBA" id="ARBA00022723"/>
    </source>
</evidence>
<accession>A0A7J7IFJ8</accession>
<dbReference type="OrthoDB" id="2859658at2759"/>
<evidence type="ECO:0000313" key="10">
    <source>
        <dbReference type="Proteomes" id="UP000530660"/>
    </source>
</evidence>
<dbReference type="PANTHER" id="PTHR31356">
    <property type="entry name" value="THYLAKOID LUMENAL 29 KDA PROTEIN, CHLOROPLASTIC-RELATED"/>
    <property type="match status" value="1"/>
</dbReference>
<keyword evidence="3" id="KW-0479">Metal-binding</keyword>